<evidence type="ECO:0000313" key="2">
    <source>
        <dbReference type="Proteomes" id="UP000249169"/>
    </source>
</evidence>
<name>A0A328C751_9DELT</name>
<sequence length="232" mass="26009">MQREWYLIDDEGIHRIDLGVQNSTEFWDDQTEEQGRPGQWPGFSQLVVDASASRVVEALKRTAPLMDVGVRDVTASPEHWEGGVLVAQEGEISLVTEPGVDLDERVLGAEWAEELMSELRCAGAFVGYEPHLGSLHLTMYQGGRPTFAWCDSLLPGPSYAMVFESDGRCTHEDPRRFALRMLDLPLTSPLLDRYHFVRANLRSLGLEELRPELETLPIAAAMQIREADEESA</sequence>
<protein>
    <submittedName>
        <fullName evidence="1">Uncharacterized protein</fullName>
    </submittedName>
</protein>
<keyword evidence="2" id="KW-1185">Reference proteome</keyword>
<dbReference type="EMBL" id="QHKO01000004">
    <property type="protein sequence ID" value="RAL22220.1"/>
    <property type="molecule type" value="Genomic_DNA"/>
</dbReference>
<proteinExistence type="predicted"/>
<accession>A0A328C751</accession>
<dbReference type="Proteomes" id="UP000249169">
    <property type="component" value="Unassembled WGS sequence"/>
</dbReference>
<evidence type="ECO:0000313" key="1">
    <source>
        <dbReference type="EMBL" id="RAL22220.1"/>
    </source>
</evidence>
<organism evidence="1 2">
    <name type="scientific">Lujinxingia litoralis</name>
    <dbReference type="NCBI Taxonomy" id="2211119"/>
    <lineage>
        <taxon>Bacteria</taxon>
        <taxon>Deltaproteobacteria</taxon>
        <taxon>Bradymonadales</taxon>
        <taxon>Lujinxingiaceae</taxon>
        <taxon>Lujinxingia</taxon>
    </lineage>
</organism>
<dbReference type="RefSeq" id="WP_111729791.1">
    <property type="nucleotide sequence ID" value="NZ_QHKO01000004.1"/>
</dbReference>
<dbReference type="AlphaFoldDB" id="A0A328C751"/>
<dbReference type="OrthoDB" id="5497335at2"/>
<comment type="caution">
    <text evidence="1">The sequence shown here is derived from an EMBL/GenBank/DDBJ whole genome shotgun (WGS) entry which is preliminary data.</text>
</comment>
<gene>
    <name evidence="1" type="ORF">DL240_10225</name>
</gene>
<reference evidence="1 2" key="1">
    <citation type="submission" date="2018-05" db="EMBL/GenBank/DDBJ databases">
        <title>Lujinxingia marina gen. nov. sp. nov., a new facultative anaerobic member of the class Deltaproteobacteria, and proposal of Lujinxingaceae fam. nov.</title>
        <authorList>
            <person name="Li C.-M."/>
        </authorList>
    </citation>
    <scope>NUCLEOTIDE SEQUENCE [LARGE SCALE GENOMIC DNA]</scope>
    <source>
        <strain evidence="1 2">B210</strain>
    </source>
</reference>